<name>A0A2B7ZS60_9EURO</name>
<evidence type="ECO:0000313" key="2">
    <source>
        <dbReference type="Proteomes" id="UP000226031"/>
    </source>
</evidence>
<dbReference type="EMBL" id="PDND01000013">
    <property type="protein sequence ID" value="PGH36033.1"/>
    <property type="molecule type" value="Genomic_DNA"/>
</dbReference>
<accession>A0A2B7ZS60</accession>
<gene>
    <name evidence="1" type="ORF">GX50_01203</name>
</gene>
<evidence type="ECO:0000313" key="1">
    <source>
        <dbReference type="EMBL" id="PGH36033.1"/>
    </source>
</evidence>
<protein>
    <submittedName>
        <fullName evidence="1">Uncharacterized protein</fullName>
    </submittedName>
</protein>
<keyword evidence="2" id="KW-1185">Reference proteome</keyword>
<organism evidence="1 2">
    <name type="scientific">[Emmonsia] crescens</name>
    <dbReference type="NCBI Taxonomy" id="73230"/>
    <lineage>
        <taxon>Eukaryota</taxon>
        <taxon>Fungi</taxon>
        <taxon>Dikarya</taxon>
        <taxon>Ascomycota</taxon>
        <taxon>Pezizomycotina</taxon>
        <taxon>Eurotiomycetes</taxon>
        <taxon>Eurotiomycetidae</taxon>
        <taxon>Onygenales</taxon>
        <taxon>Ajellomycetaceae</taxon>
        <taxon>Emergomyces</taxon>
    </lineage>
</organism>
<sequence length="100" mass="12058">MVTSFNKRIELGIFREPDVIVLPEEIEMYLNALKIYETVPEWTTKVELLKEVLKIPYEDGEILESFEDPRASRELQEKNIIFYIRFAFNRKFLSWGVYYD</sequence>
<comment type="caution">
    <text evidence="1">The sequence shown here is derived from an EMBL/GenBank/DDBJ whole genome shotgun (WGS) entry which is preliminary data.</text>
</comment>
<dbReference type="Proteomes" id="UP000226031">
    <property type="component" value="Unassembled WGS sequence"/>
</dbReference>
<proteinExistence type="predicted"/>
<dbReference type="AlphaFoldDB" id="A0A2B7ZS60"/>
<reference evidence="1 2" key="1">
    <citation type="submission" date="2017-10" db="EMBL/GenBank/DDBJ databases">
        <title>Comparative genomics in systemic dimorphic fungi from Ajellomycetaceae.</title>
        <authorList>
            <person name="Munoz J.F."/>
            <person name="Mcewen J.G."/>
            <person name="Clay O.K."/>
            <person name="Cuomo C.A."/>
        </authorList>
    </citation>
    <scope>NUCLEOTIDE SEQUENCE [LARGE SCALE GENOMIC DNA]</scope>
    <source>
        <strain evidence="1 2">UAMH4076</strain>
    </source>
</reference>